<keyword evidence="10" id="KW-1185">Reference proteome</keyword>
<dbReference type="NCBIfam" id="TIGR03770">
    <property type="entry name" value="anch_rpt_perm"/>
    <property type="match status" value="1"/>
</dbReference>
<dbReference type="InterPro" id="IPR001626">
    <property type="entry name" value="ABC_TroCD"/>
</dbReference>
<evidence type="ECO:0000313" key="10">
    <source>
        <dbReference type="Proteomes" id="UP001275049"/>
    </source>
</evidence>
<feature type="transmembrane region" description="Helical" evidence="7">
    <location>
        <begin position="21"/>
        <end position="42"/>
    </location>
</feature>
<dbReference type="PANTHER" id="PTHR30477:SF13">
    <property type="entry name" value="IRON TRANSPORT SYSTEM MEMBRANE PROTEIN HI_0360-RELATED"/>
    <property type="match status" value="1"/>
</dbReference>
<dbReference type="RefSeq" id="WP_320755415.1">
    <property type="nucleotide sequence ID" value="NZ_CP171105.1"/>
</dbReference>
<evidence type="ECO:0000313" key="8">
    <source>
        <dbReference type="EMBL" id="MDY5133493.1"/>
    </source>
</evidence>
<comment type="subcellular location">
    <subcellularLocation>
        <location evidence="6">Cell membrane</location>
        <topology evidence="6">Multi-pass membrane protein</topology>
    </subcellularLocation>
    <subcellularLocation>
        <location evidence="1">Membrane</location>
        <topology evidence="1">Multi-pass membrane protein</topology>
    </subcellularLocation>
</comment>
<dbReference type="GO" id="GO:0055085">
    <property type="term" value="P:transmembrane transport"/>
    <property type="evidence" value="ECO:0007669"/>
    <property type="project" value="InterPro"/>
</dbReference>
<evidence type="ECO:0000256" key="6">
    <source>
        <dbReference type="RuleBase" id="RU003943"/>
    </source>
</evidence>
<dbReference type="Proteomes" id="UP001275049">
    <property type="component" value="Unassembled WGS sequence"/>
</dbReference>
<keyword evidence="4 7" id="KW-1133">Transmembrane helix</keyword>
<dbReference type="AlphaFoldDB" id="A0AAW9HUD9"/>
<dbReference type="SUPFAM" id="SSF81345">
    <property type="entry name" value="ABC transporter involved in vitamin B12 uptake, BtuC"/>
    <property type="match status" value="1"/>
</dbReference>
<comment type="caution">
    <text evidence="9">The sequence shown here is derived from an EMBL/GenBank/DDBJ whole genome shotgun (WGS) entry which is preliminary data.</text>
</comment>
<feature type="transmembrane region" description="Helical" evidence="7">
    <location>
        <begin position="141"/>
        <end position="167"/>
    </location>
</feature>
<evidence type="ECO:0000313" key="11">
    <source>
        <dbReference type="Proteomes" id="UP001281731"/>
    </source>
</evidence>
<evidence type="ECO:0000256" key="3">
    <source>
        <dbReference type="ARBA" id="ARBA00022692"/>
    </source>
</evidence>
<dbReference type="GO" id="GO:0043190">
    <property type="term" value="C:ATP-binding cassette (ABC) transporter complex"/>
    <property type="evidence" value="ECO:0007669"/>
    <property type="project" value="InterPro"/>
</dbReference>
<dbReference type="Proteomes" id="UP001281731">
    <property type="component" value="Unassembled WGS sequence"/>
</dbReference>
<reference evidence="9 10" key="1">
    <citation type="submission" date="2023-10" db="EMBL/GenBank/DDBJ databases">
        <title>Whole Genome based description of the genera Actinobaculum and Actinotignum reveals a complex phylogenetic relationship within the species included in the genus Actinotignum.</title>
        <authorList>
            <person name="Jensen C.S."/>
            <person name="Dargis R."/>
            <person name="Kemp M."/>
            <person name="Christensen J.J."/>
        </authorList>
    </citation>
    <scope>NUCLEOTIDE SEQUENCE</scope>
    <source>
        <strain evidence="9">SLA_B511</strain>
        <strain evidence="8 10">SLA_B974</strain>
    </source>
</reference>
<proteinExistence type="inferred from homology"/>
<protein>
    <submittedName>
        <fullName evidence="9">Anchored repeat-type ABC transporter permease subunit</fullName>
    </submittedName>
</protein>
<evidence type="ECO:0000313" key="9">
    <source>
        <dbReference type="EMBL" id="MDY5155338.1"/>
    </source>
</evidence>
<evidence type="ECO:0000256" key="4">
    <source>
        <dbReference type="ARBA" id="ARBA00022989"/>
    </source>
</evidence>
<organism evidence="9 11">
    <name type="scientific">Actinotignum urinale</name>
    <dbReference type="NCBI Taxonomy" id="190146"/>
    <lineage>
        <taxon>Bacteria</taxon>
        <taxon>Bacillati</taxon>
        <taxon>Actinomycetota</taxon>
        <taxon>Actinomycetes</taxon>
        <taxon>Actinomycetales</taxon>
        <taxon>Actinomycetaceae</taxon>
        <taxon>Actinotignum</taxon>
    </lineage>
</organism>
<feature type="transmembrane region" description="Helical" evidence="7">
    <location>
        <begin position="179"/>
        <end position="198"/>
    </location>
</feature>
<dbReference type="EMBL" id="JAWNGA010000012">
    <property type="protein sequence ID" value="MDY5133493.1"/>
    <property type="molecule type" value="Genomic_DNA"/>
</dbReference>
<dbReference type="Gene3D" id="1.10.3470.10">
    <property type="entry name" value="ABC transporter involved in vitamin B12 uptake, BtuC"/>
    <property type="match status" value="1"/>
</dbReference>
<comment type="similarity">
    <text evidence="2 6">Belongs to the ABC-3 integral membrane protein family.</text>
</comment>
<dbReference type="EMBL" id="JAWNGC010000007">
    <property type="protein sequence ID" value="MDY5155338.1"/>
    <property type="molecule type" value="Genomic_DNA"/>
</dbReference>
<dbReference type="Pfam" id="PF00950">
    <property type="entry name" value="ABC-3"/>
    <property type="match status" value="1"/>
</dbReference>
<dbReference type="InterPro" id="IPR022392">
    <property type="entry name" value="Anch_rpt-typ_ABC_trnsprt_perm"/>
</dbReference>
<keyword evidence="6" id="KW-0813">Transport</keyword>
<dbReference type="InterPro" id="IPR037294">
    <property type="entry name" value="ABC_BtuC-like"/>
</dbReference>
<gene>
    <name evidence="9" type="ORF">R6G80_06320</name>
    <name evidence="8" type="ORF">R6G86_07045</name>
</gene>
<sequence>MISFFDFLQDLTNPALHFLPRALVGALIAAVLCSLVGVHVVLRGLGFVGDALAHAVFPGIAIAFAIGSSILVGGFVSGIIVAIIIALSTHIRRIGADSFIGIFFAAAFALGLVIIARVPGYSGSLESFLFGSLTGISDADIYTTALGSLAVIIALALIHPSLLSVCVDREFATSRGTRVILVDAILYVLIAVTVVVSVHIVGNILVVALLITPASTARLFTDNLRVMQCLSPVLGAVCAFFGVYFSWALNIPTGASIVLVATTIFLASVAVAPKGVLSRLRGKN</sequence>
<feature type="transmembrane region" description="Helical" evidence="7">
    <location>
        <begin position="257"/>
        <end position="277"/>
    </location>
</feature>
<keyword evidence="3 6" id="KW-0812">Transmembrane</keyword>
<evidence type="ECO:0000256" key="5">
    <source>
        <dbReference type="ARBA" id="ARBA00023136"/>
    </source>
</evidence>
<evidence type="ECO:0000256" key="2">
    <source>
        <dbReference type="ARBA" id="ARBA00008034"/>
    </source>
</evidence>
<feature type="transmembrane region" description="Helical" evidence="7">
    <location>
        <begin position="99"/>
        <end position="121"/>
    </location>
</feature>
<name>A0AAW9HUD9_9ACTO</name>
<keyword evidence="5 7" id="KW-0472">Membrane</keyword>
<feature type="transmembrane region" description="Helical" evidence="7">
    <location>
        <begin position="233"/>
        <end position="251"/>
    </location>
</feature>
<dbReference type="PANTHER" id="PTHR30477">
    <property type="entry name" value="ABC-TRANSPORTER METAL-BINDING PROTEIN"/>
    <property type="match status" value="1"/>
</dbReference>
<feature type="transmembrane region" description="Helical" evidence="7">
    <location>
        <begin position="62"/>
        <end position="87"/>
    </location>
</feature>
<accession>A0AAW9HUD9</accession>
<evidence type="ECO:0000256" key="7">
    <source>
        <dbReference type="SAM" id="Phobius"/>
    </source>
</evidence>
<evidence type="ECO:0000256" key="1">
    <source>
        <dbReference type="ARBA" id="ARBA00004141"/>
    </source>
</evidence>
<dbReference type="GO" id="GO:0010043">
    <property type="term" value="P:response to zinc ion"/>
    <property type="evidence" value="ECO:0007669"/>
    <property type="project" value="TreeGrafter"/>
</dbReference>